<name>A0A344PIL4_9RHOB</name>
<sequence length="315" mass="34783">MTPKPLNYEGEPFAGPAFKTLAWIEGSLADPSMVERLVPLFDLYVERFGEVSLYLMQGGRGKKGRPTKATAKALAAAREWLLTPPHSFPTTLRMLTYDEDQDLTIAPHFCLEEGVGMVMVEFDQGPEGPDLALADQVVEMLSVLPMICGVVGYGFYLPENLDSLIFNLPQTTARYRCAIEIQLSGPDGGIRKERSFFPFDRYPNVESGIADIGWQTLIGPSFLDRIPDLGDLAEVPGVTVEKRGNTVIIKAGPAPIWGDVKRGEDISAYREIARVLADVRYPFEVARGSLFGDAIGDAEYLDRVAAYLTRFNKEP</sequence>
<evidence type="ECO:0000313" key="2">
    <source>
        <dbReference type="Proteomes" id="UP000252023"/>
    </source>
</evidence>
<evidence type="ECO:0000313" key="1">
    <source>
        <dbReference type="EMBL" id="AXC49219.1"/>
    </source>
</evidence>
<gene>
    <name evidence="1" type="ORF">DRW48_05560</name>
</gene>
<dbReference type="InterPro" id="IPR021815">
    <property type="entry name" value="TsiV"/>
</dbReference>
<dbReference type="Pfam" id="PF11876">
    <property type="entry name" value="TsiV"/>
    <property type="match status" value="1"/>
</dbReference>
<proteinExistence type="predicted"/>
<keyword evidence="2" id="KW-1185">Reference proteome</keyword>
<dbReference type="AlphaFoldDB" id="A0A344PIL4"/>
<dbReference type="OrthoDB" id="7854655at2"/>
<protein>
    <submittedName>
        <fullName evidence="1">DUF3396 domain-containing protein</fullName>
    </submittedName>
</protein>
<accession>A0A344PIL4</accession>
<dbReference type="KEGG" id="pars:DRW48_05560"/>
<dbReference type="RefSeq" id="WP_114075538.1">
    <property type="nucleotide sequence ID" value="NZ_CP030918.1"/>
</dbReference>
<dbReference type="Proteomes" id="UP000252023">
    <property type="component" value="Chromosome"/>
</dbReference>
<reference evidence="2" key="1">
    <citation type="submission" date="2018-07" db="EMBL/GenBank/DDBJ databases">
        <title>Genome sequencing of Paracoccus sp. SC2-6.</title>
        <authorList>
            <person name="Heo J."/>
            <person name="Kim S.-J."/>
            <person name="Kwon S.-W."/>
        </authorList>
    </citation>
    <scope>NUCLEOTIDE SEQUENCE [LARGE SCALE GENOMIC DNA]</scope>
    <source>
        <strain evidence="2">SC2-6</strain>
    </source>
</reference>
<dbReference type="EMBL" id="CP030918">
    <property type="protein sequence ID" value="AXC49219.1"/>
    <property type="molecule type" value="Genomic_DNA"/>
</dbReference>
<organism evidence="1 2">
    <name type="scientific">Paracoccus suum</name>
    <dbReference type="NCBI Taxonomy" id="2259340"/>
    <lineage>
        <taxon>Bacteria</taxon>
        <taxon>Pseudomonadati</taxon>
        <taxon>Pseudomonadota</taxon>
        <taxon>Alphaproteobacteria</taxon>
        <taxon>Rhodobacterales</taxon>
        <taxon>Paracoccaceae</taxon>
        <taxon>Paracoccus</taxon>
    </lineage>
</organism>